<dbReference type="Proteomes" id="UP000024635">
    <property type="component" value="Unassembled WGS sequence"/>
</dbReference>
<sequence length="126" mass="13824">MVDLLLLIFSLCSLCFCVQKRSTVRSSEHMPRAAPQISSSDEYLITAREGSMASGSVGSKENRPTFVLPELTKTQAPSDEQQQLTDLASLEETDNPFDWKNGAPPSSSKKVLIQFSKLSALSAFRP</sequence>
<feature type="chain" id="PRO_5001491007" evidence="2">
    <location>
        <begin position="18"/>
        <end position="126"/>
    </location>
</feature>
<reference evidence="4" key="1">
    <citation type="journal article" date="2015" name="Nat. Genet.">
        <title>The genome and transcriptome of the zoonotic hookworm Ancylostoma ceylanicum identify infection-specific gene families.</title>
        <authorList>
            <person name="Schwarz E.M."/>
            <person name="Hu Y."/>
            <person name="Antoshechkin I."/>
            <person name="Miller M.M."/>
            <person name="Sternberg P.W."/>
            <person name="Aroian R.V."/>
        </authorList>
    </citation>
    <scope>NUCLEOTIDE SEQUENCE</scope>
    <source>
        <strain evidence="4">HY135</strain>
    </source>
</reference>
<evidence type="ECO:0000256" key="2">
    <source>
        <dbReference type="SAM" id="SignalP"/>
    </source>
</evidence>
<feature type="signal peptide" evidence="2">
    <location>
        <begin position="1"/>
        <end position="17"/>
    </location>
</feature>
<keyword evidence="2" id="KW-0732">Signal</keyword>
<feature type="compositionally biased region" description="Polar residues" evidence="1">
    <location>
        <begin position="72"/>
        <end position="86"/>
    </location>
</feature>
<dbReference type="AlphaFoldDB" id="A0A016W808"/>
<protein>
    <submittedName>
        <fullName evidence="3">Uncharacterized protein</fullName>
    </submittedName>
</protein>
<accession>A0A016W808</accession>
<name>A0A016W808_9BILA</name>
<gene>
    <name evidence="3" type="primary">Acey_s1145.g3685</name>
    <name evidence="3" type="ORF">Y032_1145g3685</name>
</gene>
<evidence type="ECO:0000256" key="1">
    <source>
        <dbReference type="SAM" id="MobiDB-lite"/>
    </source>
</evidence>
<evidence type="ECO:0000313" key="3">
    <source>
        <dbReference type="EMBL" id="EYC35118.1"/>
    </source>
</evidence>
<organism evidence="3 4">
    <name type="scientific">Ancylostoma ceylanicum</name>
    <dbReference type="NCBI Taxonomy" id="53326"/>
    <lineage>
        <taxon>Eukaryota</taxon>
        <taxon>Metazoa</taxon>
        <taxon>Ecdysozoa</taxon>
        <taxon>Nematoda</taxon>
        <taxon>Chromadorea</taxon>
        <taxon>Rhabditida</taxon>
        <taxon>Rhabditina</taxon>
        <taxon>Rhabditomorpha</taxon>
        <taxon>Strongyloidea</taxon>
        <taxon>Ancylostomatidae</taxon>
        <taxon>Ancylostomatinae</taxon>
        <taxon>Ancylostoma</taxon>
    </lineage>
</organism>
<proteinExistence type="predicted"/>
<keyword evidence="4" id="KW-1185">Reference proteome</keyword>
<feature type="region of interest" description="Disordered" evidence="1">
    <location>
        <begin position="71"/>
        <end position="107"/>
    </location>
</feature>
<evidence type="ECO:0000313" key="4">
    <source>
        <dbReference type="Proteomes" id="UP000024635"/>
    </source>
</evidence>
<dbReference type="EMBL" id="JARK01000744">
    <property type="protein sequence ID" value="EYC35118.1"/>
    <property type="molecule type" value="Genomic_DNA"/>
</dbReference>
<comment type="caution">
    <text evidence="3">The sequence shown here is derived from an EMBL/GenBank/DDBJ whole genome shotgun (WGS) entry which is preliminary data.</text>
</comment>